<keyword evidence="3 7" id="KW-0378">Hydrolase</keyword>
<dbReference type="SUPFAM" id="SSF53067">
    <property type="entry name" value="Actin-like ATPase domain"/>
    <property type="match status" value="2"/>
</dbReference>
<dbReference type="AlphaFoldDB" id="A0A7W7ENC9"/>
<dbReference type="EC" id="3.6.1.11" evidence="2"/>
<dbReference type="Pfam" id="PF21697">
    <property type="entry name" value="Ppx_C"/>
    <property type="match status" value="1"/>
</dbReference>
<dbReference type="PANTHER" id="PTHR30005">
    <property type="entry name" value="EXOPOLYPHOSPHATASE"/>
    <property type="match status" value="1"/>
</dbReference>
<comment type="caution">
    <text evidence="7">The sequence shown here is derived from an EMBL/GenBank/DDBJ whole genome shotgun (WGS) entry which is preliminary data.</text>
</comment>
<feature type="domain" description="Exopolyphosphatase C-terminal" evidence="6">
    <location>
        <begin position="316"/>
        <end position="503"/>
    </location>
</feature>
<evidence type="ECO:0000313" key="8">
    <source>
        <dbReference type="Proteomes" id="UP000543836"/>
    </source>
</evidence>
<keyword evidence="8" id="KW-1185">Reference proteome</keyword>
<evidence type="ECO:0000256" key="1">
    <source>
        <dbReference type="ARBA" id="ARBA00007125"/>
    </source>
</evidence>
<dbReference type="InterPro" id="IPR022371">
    <property type="entry name" value="Exopolyphosphatase"/>
</dbReference>
<dbReference type="Pfam" id="PF02541">
    <property type="entry name" value="Ppx-GppA"/>
    <property type="match status" value="1"/>
</dbReference>
<dbReference type="Gene3D" id="3.30.420.150">
    <property type="entry name" value="Exopolyphosphatase. Domain 2"/>
    <property type="match status" value="1"/>
</dbReference>
<gene>
    <name evidence="7" type="ORF">GGE60_004304</name>
</gene>
<dbReference type="InterPro" id="IPR050273">
    <property type="entry name" value="GppA/Ppx_hydrolase"/>
</dbReference>
<name>A0A7W7ENC9_9HYPH</name>
<dbReference type="InterPro" id="IPR043129">
    <property type="entry name" value="ATPase_NBD"/>
</dbReference>
<dbReference type="Gene3D" id="1.10.3210.10">
    <property type="entry name" value="Hypothetical protein af1432"/>
    <property type="match status" value="1"/>
</dbReference>
<organism evidence="7 8">
    <name type="scientific">Rhizobium leucaenae</name>
    <dbReference type="NCBI Taxonomy" id="29450"/>
    <lineage>
        <taxon>Bacteria</taxon>
        <taxon>Pseudomonadati</taxon>
        <taxon>Pseudomonadota</taxon>
        <taxon>Alphaproteobacteria</taxon>
        <taxon>Hyphomicrobiales</taxon>
        <taxon>Rhizobiaceae</taxon>
        <taxon>Rhizobium/Agrobacterium group</taxon>
        <taxon>Rhizobium</taxon>
    </lineage>
</organism>
<evidence type="ECO:0000313" key="7">
    <source>
        <dbReference type="EMBL" id="MBB4570168.1"/>
    </source>
</evidence>
<dbReference type="Proteomes" id="UP000543836">
    <property type="component" value="Unassembled WGS sequence"/>
</dbReference>
<evidence type="ECO:0000259" key="6">
    <source>
        <dbReference type="Pfam" id="PF21697"/>
    </source>
</evidence>
<dbReference type="SUPFAM" id="SSF109604">
    <property type="entry name" value="HD-domain/PDEase-like"/>
    <property type="match status" value="1"/>
</dbReference>
<dbReference type="GO" id="GO:0006793">
    <property type="term" value="P:phosphorus metabolic process"/>
    <property type="evidence" value="ECO:0007669"/>
    <property type="project" value="InterPro"/>
</dbReference>
<dbReference type="EMBL" id="JACIIG010000012">
    <property type="protein sequence ID" value="MBB4570168.1"/>
    <property type="molecule type" value="Genomic_DNA"/>
</dbReference>
<feature type="domain" description="Ppx/GppA phosphatase N-terminal" evidence="5">
    <location>
        <begin position="29"/>
        <end position="307"/>
    </location>
</feature>
<evidence type="ECO:0000256" key="3">
    <source>
        <dbReference type="ARBA" id="ARBA00022801"/>
    </source>
</evidence>
<dbReference type="GO" id="GO:0004309">
    <property type="term" value="F:exopolyphosphatase activity"/>
    <property type="evidence" value="ECO:0007669"/>
    <property type="project" value="UniProtKB-EC"/>
</dbReference>
<protein>
    <recommendedName>
        <fullName evidence="2">exopolyphosphatase</fullName>
        <ecNumber evidence="2">3.6.1.11</ecNumber>
    </recommendedName>
</protein>
<dbReference type="RefSeq" id="WP_028753329.1">
    <property type="nucleotide sequence ID" value="NZ_JACIIG010000012.1"/>
</dbReference>
<proteinExistence type="inferred from homology"/>
<dbReference type="InterPro" id="IPR003695">
    <property type="entry name" value="Ppx_GppA_N"/>
</dbReference>
<comment type="similarity">
    <text evidence="1">Belongs to the GppA/Ppx family.</text>
</comment>
<dbReference type="PANTHER" id="PTHR30005:SF0">
    <property type="entry name" value="RETROGRADE REGULATION PROTEIN 2"/>
    <property type="match status" value="1"/>
</dbReference>
<dbReference type="Gene3D" id="3.30.420.40">
    <property type="match status" value="1"/>
</dbReference>
<evidence type="ECO:0000259" key="5">
    <source>
        <dbReference type="Pfam" id="PF02541"/>
    </source>
</evidence>
<dbReference type="InterPro" id="IPR048951">
    <property type="entry name" value="Ppx_C"/>
</dbReference>
<accession>A0A7W7ENC9</accession>
<dbReference type="NCBIfam" id="TIGR03706">
    <property type="entry name" value="exo_poly_only"/>
    <property type="match status" value="1"/>
</dbReference>
<comment type="catalytic activity">
    <reaction evidence="4">
        <text>[phosphate](n) + H2O = [phosphate](n-1) + phosphate + H(+)</text>
        <dbReference type="Rhea" id="RHEA:21528"/>
        <dbReference type="Rhea" id="RHEA-COMP:9859"/>
        <dbReference type="Rhea" id="RHEA-COMP:14279"/>
        <dbReference type="ChEBI" id="CHEBI:15377"/>
        <dbReference type="ChEBI" id="CHEBI:15378"/>
        <dbReference type="ChEBI" id="CHEBI:16838"/>
        <dbReference type="ChEBI" id="CHEBI:43474"/>
        <dbReference type="EC" id="3.6.1.11"/>
    </reaction>
</comment>
<dbReference type="CDD" id="cd24052">
    <property type="entry name" value="ASKHA_NBD_HpPPX-GppA-like"/>
    <property type="match status" value="1"/>
</dbReference>
<evidence type="ECO:0000256" key="4">
    <source>
        <dbReference type="ARBA" id="ARBA00047607"/>
    </source>
</evidence>
<reference evidence="7 8" key="1">
    <citation type="submission" date="2020-08" db="EMBL/GenBank/DDBJ databases">
        <title>Genomic Encyclopedia of Type Strains, Phase IV (KMG-V): Genome sequencing to study the core and pangenomes of soil and plant-associated prokaryotes.</title>
        <authorList>
            <person name="Whitman W."/>
        </authorList>
    </citation>
    <scope>NUCLEOTIDE SEQUENCE [LARGE SCALE GENOMIC DNA]</scope>
    <source>
        <strain evidence="7 8">SEMIA 492</strain>
    </source>
</reference>
<evidence type="ECO:0000256" key="2">
    <source>
        <dbReference type="ARBA" id="ARBA00012451"/>
    </source>
</evidence>
<dbReference type="OrthoDB" id="3698573at2"/>
<sequence>MVESEAQGRLPGIAPVSVVDIGSNSVRLVVYEGHSRSPTILFNEKVLCGLGRGIALTGKMDEESVARALAALHRFKALSDQARASTIYVLATAAAREASNGPEFIHQAESILQRKVRVLSGEEEARFSALGIISGFFHPNGIAGDLGGGSLELIDIKGKEIGKGITLPLGGLRLSEYADGSLARARSFARKHVKTAKLLSKGEGRTFYAVGGTWRNIAKLHMEMRKYALHMMQGYEVPLDEMMRFLDQISEAKESKEPALLAISKHRRSLLPFGAVAMREVLAEMKPSIISFSAQGVREGYLYSLLTEAERHSDPLLVAAGELAILRARSPEHARELAEWTGRMMPFFGVTETEEESRYRQAACLLADISWRAHPDYRGLQALNIIAHTSFVGITHAGRAFIALANYYRFEGLHDDGATEPLAAIATPLFVERAKLLGGLLRVVYLFSASMPGVVRALTFRRSSNADLDLEFVVPAEYHDFAGERLEGRLQQLGRLTNRRLAFRFE</sequence>